<dbReference type="GO" id="GO:0004345">
    <property type="term" value="F:glucose-6-phosphate dehydrogenase activity"/>
    <property type="evidence" value="ECO:0007669"/>
    <property type="project" value="UniProtKB-EC"/>
</dbReference>
<evidence type="ECO:0000313" key="9">
    <source>
        <dbReference type="Proteomes" id="UP000499080"/>
    </source>
</evidence>
<keyword evidence="9" id="KW-1185">Reference proteome</keyword>
<evidence type="ECO:0000256" key="6">
    <source>
        <dbReference type="ARBA" id="ARBA00047696"/>
    </source>
</evidence>
<name>A0A4Y2G1Z0_ARAVE</name>
<dbReference type="AlphaFoldDB" id="A0A4Y2G1Z0"/>
<dbReference type="InterPro" id="IPR001282">
    <property type="entry name" value="G6P_DH"/>
</dbReference>
<accession>A0A4Y2G1Z0</accession>
<dbReference type="PRINTS" id="PR00079">
    <property type="entry name" value="G6PDHDRGNASE"/>
</dbReference>
<evidence type="ECO:0000313" key="8">
    <source>
        <dbReference type="EMBL" id="GBM46649.1"/>
    </source>
</evidence>
<dbReference type="Pfam" id="PF02781">
    <property type="entry name" value="G6PD_C"/>
    <property type="match status" value="1"/>
</dbReference>
<dbReference type="GO" id="GO:0006006">
    <property type="term" value="P:glucose metabolic process"/>
    <property type="evidence" value="ECO:0007669"/>
    <property type="project" value="InterPro"/>
</dbReference>
<comment type="pathway">
    <text evidence="1">Carbohydrate degradation; pentose phosphate pathway.</text>
</comment>
<gene>
    <name evidence="8" type="primary">G6pdx</name>
    <name evidence="8" type="ORF">AVEN_274146_1</name>
</gene>
<dbReference type="EMBL" id="BGPR01001145">
    <property type="protein sequence ID" value="GBM46649.1"/>
    <property type="molecule type" value="Genomic_DNA"/>
</dbReference>
<feature type="domain" description="Glucose-6-phosphate dehydrogenase C-terminal" evidence="7">
    <location>
        <begin position="24"/>
        <end position="272"/>
    </location>
</feature>
<dbReference type="SUPFAM" id="SSF55347">
    <property type="entry name" value="Glyceraldehyde-3-phosphate dehydrogenase-like, C-terminal domain"/>
    <property type="match status" value="1"/>
</dbReference>
<evidence type="ECO:0000256" key="3">
    <source>
        <dbReference type="ARBA" id="ARBA00022857"/>
    </source>
</evidence>
<comment type="caution">
    <text evidence="8">The sequence shown here is derived from an EMBL/GenBank/DDBJ whole genome shotgun (WGS) entry which is preliminary data.</text>
</comment>
<dbReference type="GO" id="GO:0009051">
    <property type="term" value="P:pentose-phosphate shunt, oxidative branch"/>
    <property type="evidence" value="ECO:0007669"/>
    <property type="project" value="TreeGrafter"/>
</dbReference>
<evidence type="ECO:0000256" key="4">
    <source>
        <dbReference type="ARBA" id="ARBA00023002"/>
    </source>
</evidence>
<dbReference type="EC" id="1.1.1.49" evidence="2"/>
<reference evidence="8 9" key="1">
    <citation type="journal article" date="2019" name="Sci. Rep.">
        <title>Orb-weaving spider Araneus ventricosus genome elucidates the spidroin gene catalogue.</title>
        <authorList>
            <person name="Kono N."/>
            <person name="Nakamura H."/>
            <person name="Ohtoshi R."/>
            <person name="Moran D.A.P."/>
            <person name="Shinohara A."/>
            <person name="Yoshida Y."/>
            <person name="Fujiwara M."/>
            <person name="Mori M."/>
            <person name="Tomita M."/>
            <person name="Arakawa K."/>
        </authorList>
    </citation>
    <scope>NUCLEOTIDE SEQUENCE [LARGE SCALE GENOMIC DNA]</scope>
</reference>
<keyword evidence="5" id="KW-0119">Carbohydrate metabolism</keyword>
<evidence type="ECO:0000259" key="7">
    <source>
        <dbReference type="Pfam" id="PF02781"/>
    </source>
</evidence>
<dbReference type="PANTHER" id="PTHR23429">
    <property type="entry name" value="GLUCOSE-6-PHOSPHATE 1-DEHYDROGENASE G6PD"/>
    <property type="match status" value="1"/>
</dbReference>
<evidence type="ECO:0000256" key="2">
    <source>
        <dbReference type="ARBA" id="ARBA00013019"/>
    </source>
</evidence>
<dbReference type="GO" id="GO:0005829">
    <property type="term" value="C:cytosol"/>
    <property type="evidence" value="ECO:0007669"/>
    <property type="project" value="TreeGrafter"/>
</dbReference>
<proteinExistence type="predicted"/>
<dbReference type="PANTHER" id="PTHR23429:SF0">
    <property type="entry name" value="GLUCOSE-6-PHOSPHATE 1-DEHYDROGENASE"/>
    <property type="match status" value="1"/>
</dbReference>
<evidence type="ECO:0000256" key="1">
    <source>
        <dbReference type="ARBA" id="ARBA00004959"/>
    </source>
</evidence>
<keyword evidence="3" id="KW-0521">NADP</keyword>
<keyword evidence="4" id="KW-0560">Oxidoreductase</keyword>
<sequence length="284" mass="33066">MRIAGWEPLNYSMWFEKKVLKLGRDVMQNHLLQILCLVAMEKPVTTSAEDIRDEKVKVLRSMKELMLEDVVLGQYVGNPKLEGDGKEGYLDDPTVPKDSVTPTYAMATCFINNERWDGIPFFLRCGKALNERKAEVRIQFKDVPGDIFNEECKRNELVIRVQPGEAVYLKFMNKRPGNITSFSLEETELDLSYNSRYKDLIMPDAYERLILDVFCGSQMHFVRSDELSEAWRIFTPLLHKIEKEKVNPVPYEYGSRGPVEADELCRRHGFKFYGTYKWTKPSHM</sequence>
<comment type="catalytic activity">
    <reaction evidence="6">
        <text>D-glucose 6-phosphate + NADP(+) = 6-phospho-D-glucono-1,5-lactone + NADPH + H(+)</text>
        <dbReference type="Rhea" id="RHEA:15841"/>
        <dbReference type="ChEBI" id="CHEBI:15378"/>
        <dbReference type="ChEBI" id="CHEBI:57783"/>
        <dbReference type="ChEBI" id="CHEBI:57955"/>
        <dbReference type="ChEBI" id="CHEBI:58349"/>
        <dbReference type="ChEBI" id="CHEBI:61548"/>
        <dbReference type="EC" id="1.1.1.49"/>
    </reaction>
    <physiologicalReaction direction="left-to-right" evidence="6">
        <dbReference type="Rhea" id="RHEA:15842"/>
    </physiologicalReaction>
</comment>
<dbReference type="Proteomes" id="UP000499080">
    <property type="component" value="Unassembled WGS sequence"/>
</dbReference>
<dbReference type="GO" id="GO:0050661">
    <property type="term" value="F:NADP binding"/>
    <property type="evidence" value="ECO:0007669"/>
    <property type="project" value="InterPro"/>
</dbReference>
<dbReference type="Gene3D" id="3.30.360.10">
    <property type="entry name" value="Dihydrodipicolinate Reductase, domain 2"/>
    <property type="match status" value="1"/>
</dbReference>
<organism evidence="8 9">
    <name type="scientific">Araneus ventricosus</name>
    <name type="common">Orbweaver spider</name>
    <name type="synonym">Epeira ventricosa</name>
    <dbReference type="NCBI Taxonomy" id="182803"/>
    <lineage>
        <taxon>Eukaryota</taxon>
        <taxon>Metazoa</taxon>
        <taxon>Ecdysozoa</taxon>
        <taxon>Arthropoda</taxon>
        <taxon>Chelicerata</taxon>
        <taxon>Arachnida</taxon>
        <taxon>Araneae</taxon>
        <taxon>Araneomorphae</taxon>
        <taxon>Entelegynae</taxon>
        <taxon>Araneoidea</taxon>
        <taxon>Araneidae</taxon>
        <taxon>Araneus</taxon>
    </lineage>
</organism>
<dbReference type="OrthoDB" id="60984at2759"/>
<protein>
    <recommendedName>
        <fullName evidence="2">glucose-6-phosphate dehydrogenase (NADP(+))</fullName>
        <ecNumber evidence="2">1.1.1.49</ecNumber>
    </recommendedName>
</protein>
<dbReference type="InterPro" id="IPR022675">
    <property type="entry name" value="G6P_DH_C"/>
</dbReference>
<evidence type="ECO:0000256" key="5">
    <source>
        <dbReference type="ARBA" id="ARBA00023277"/>
    </source>
</evidence>